<organism evidence="3">
    <name type="scientific">viral metagenome</name>
    <dbReference type="NCBI Taxonomy" id="1070528"/>
    <lineage>
        <taxon>unclassified sequences</taxon>
        <taxon>metagenomes</taxon>
        <taxon>organismal metagenomes</taxon>
    </lineage>
</organism>
<name>A0A6M3L8W8_9ZZZZ</name>
<protein>
    <submittedName>
        <fullName evidence="3">Putative terminase</fullName>
    </submittedName>
</protein>
<accession>A0A6M3L8W8</accession>
<dbReference type="Gene3D" id="3.30.420.240">
    <property type="match status" value="1"/>
</dbReference>
<gene>
    <name evidence="3" type="ORF">MM415B03540_0008</name>
</gene>
<sequence>MNPETTTPDINISKTLDISNLFEKKYNTQNILDELCAVSFPHFCKNILGIKVSKKHEEAIDLIIQSLESPPEKKESLGIQFSRGHGKTTIFSVALSLWLCWKTPADKPLAISLRSHSQSFSTSINRKLKDYIEFNPKLKERLLPTDFKSNSWSADYIRTKNGHDIFSLPFRQRGNHVDLSICDDIQTDEDAFSTLSLSRIKEAFWGTVYPTTQSKKGIHVVVGTPIAFNDIFYDLSKNKGFHSIKYPAVKIDKDGKFYDPLFPELFSLEQYYHIRNTIPSWAWQREYLLNPIGGEIALFGEDLVKSCIYEDDEEADIPEDIKEYREVFLGCDIAVSEREGSDYSCFIILEKYPDKPLKMIGKWYEKGITTDEQIEKIKELNRINSFSRIVIEQKGISWPMAQKAAEDPEIGYAVERFDTNQKNKEKIVGTLELLMRSKMLKIPYDDSLISELQTFGKIERNGKQTFEAMAGHDDQVIALCLACYAAGVWTDVENVDSTIEAV</sequence>
<proteinExistence type="predicted"/>
<dbReference type="AlphaFoldDB" id="A0A6M3L8W8"/>
<dbReference type="EMBL" id="MT142942">
    <property type="protein sequence ID" value="QJA90849.1"/>
    <property type="molecule type" value="Genomic_DNA"/>
</dbReference>
<evidence type="ECO:0000313" key="3">
    <source>
        <dbReference type="EMBL" id="QJA90849.1"/>
    </source>
</evidence>
<dbReference type="Pfam" id="PF17289">
    <property type="entry name" value="Terminase_6C"/>
    <property type="match status" value="1"/>
</dbReference>
<dbReference type="InterPro" id="IPR035421">
    <property type="entry name" value="Terminase_6C"/>
</dbReference>
<dbReference type="Gene3D" id="3.40.50.300">
    <property type="entry name" value="P-loop containing nucleotide triphosphate hydrolases"/>
    <property type="match status" value="1"/>
</dbReference>
<feature type="domain" description="Terminase large subunit gp17-like C-terminal" evidence="2">
    <location>
        <begin position="330"/>
        <end position="482"/>
    </location>
</feature>
<evidence type="ECO:0000259" key="2">
    <source>
        <dbReference type="Pfam" id="PF17289"/>
    </source>
</evidence>
<evidence type="ECO:0000256" key="1">
    <source>
        <dbReference type="ARBA" id="ARBA00022612"/>
    </source>
</evidence>
<reference evidence="3" key="1">
    <citation type="submission" date="2020-03" db="EMBL/GenBank/DDBJ databases">
        <title>The deep terrestrial virosphere.</title>
        <authorList>
            <person name="Holmfeldt K."/>
            <person name="Nilsson E."/>
            <person name="Simone D."/>
            <person name="Lopez-Fernandez M."/>
            <person name="Wu X."/>
            <person name="de Brujin I."/>
            <person name="Lundin D."/>
            <person name="Andersson A."/>
            <person name="Bertilsson S."/>
            <person name="Dopson M."/>
        </authorList>
    </citation>
    <scope>NUCLEOTIDE SEQUENCE</scope>
    <source>
        <strain evidence="3">MM415B03540</strain>
    </source>
</reference>
<keyword evidence="1" id="KW-1188">Viral release from host cell</keyword>
<dbReference type="InterPro" id="IPR027417">
    <property type="entry name" value="P-loop_NTPase"/>
</dbReference>